<dbReference type="PATRIC" id="fig|135826.4.peg.1258"/>
<proteinExistence type="predicted"/>
<protein>
    <recommendedName>
        <fullName evidence="3">Serine/threonine protein kinase</fullName>
    </recommendedName>
</protein>
<evidence type="ECO:0008006" key="3">
    <source>
        <dbReference type="Google" id="ProtNLM"/>
    </source>
</evidence>
<evidence type="ECO:0000313" key="1">
    <source>
        <dbReference type="EMBL" id="KIL51751.1"/>
    </source>
</evidence>
<dbReference type="OrthoDB" id="529320at2"/>
<evidence type="ECO:0000313" key="2">
    <source>
        <dbReference type="Proteomes" id="UP000031950"/>
    </source>
</evidence>
<accession>A0A0C2W591</accession>
<dbReference type="AlphaFoldDB" id="A0A0C2W591"/>
<keyword evidence="2" id="KW-1185">Reference proteome</keyword>
<dbReference type="RefSeq" id="WP_041121823.1">
    <property type="nucleotide sequence ID" value="NZ_JXRQ01000015.1"/>
</dbReference>
<dbReference type="EMBL" id="JXRQ01000015">
    <property type="protein sequence ID" value="KIL51751.1"/>
    <property type="molecule type" value="Genomic_DNA"/>
</dbReference>
<sequence length="208" mass="23892">MGDYSELARSIQFNRDMNTVSSSDPGCLLIGVGRSAAVFKIAGEQKVIKVFFPGFEEVAAEEAHIYGLLSDSEFYPRLYDSGMNYLVIDFIEGKTFFQCLTAGVPIKKKYLDEVDEALGVARNAGLNPSDVHLRNIILKPDGHIMMIDLARFRQVKDHDQQWEDLKKVWRYYDHRYFPKKLPGSLLNIAAFIYKKTWEPFLERRKGKS</sequence>
<dbReference type="PANTHER" id="PTHR37171">
    <property type="entry name" value="SERINE/THREONINE-PROTEIN KINASE YRZF-RELATED"/>
    <property type="match status" value="1"/>
</dbReference>
<name>A0A0C2W591_9BACL</name>
<dbReference type="SUPFAM" id="SSF56112">
    <property type="entry name" value="Protein kinase-like (PK-like)"/>
    <property type="match status" value="1"/>
</dbReference>
<dbReference type="PANTHER" id="PTHR37171:SF1">
    <property type="entry name" value="SERINE_THREONINE-PROTEIN KINASE YRZF-RELATED"/>
    <property type="match status" value="1"/>
</dbReference>
<reference evidence="1 2" key="1">
    <citation type="submission" date="2015-01" db="EMBL/GenBank/DDBJ databases">
        <title>Genome sequence of Jeotgalibacillus alimentarius.</title>
        <authorList>
            <person name="Goh K.M."/>
            <person name="Chan K.-G."/>
            <person name="Yaakop A.S."/>
            <person name="Ee R."/>
            <person name="Gan H.M."/>
            <person name="Chan C.S."/>
        </authorList>
    </citation>
    <scope>NUCLEOTIDE SEQUENCE [LARGE SCALE GENOMIC DNA]</scope>
    <source>
        <strain evidence="1 2">YKJ-13</strain>
    </source>
</reference>
<organism evidence="1 2">
    <name type="scientific">Jeotgalibacillus alimentarius</name>
    <dbReference type="NCBI Taxonomy" id="135826"/>
    <lineage>
        <taxon>Bacteria</taxon>
        <taxon>Bacillati</taxon>
        <taxon>Bacillota</taxon>
        <taxon>Bacilli</taxon>
        <taxon>Bacillales</taxon>
        <taxon>Caryophanaceae</taxon>
        <taxon>Jeotgalibacillus</taxon>
    </lineage>
</organism>
<dbReference type="STRING" id="135826.KP77_12630"/>
<dbReference type="Proteomes" id="UP000031950">
    <property type="component" value="Unassembled WGS sequence"/>
</dbReference>
<dbReference type="InterPro" id="IPR052396">
    <property type="entry name" value="Meiotic_Drive_Suppr_Kinase"/>
</dbReference>
<dbReference type="InterPro" id="IPR011009">
    <property type="entry name" value="Kinase-like_dom_sf"/>
</dbReference>
<comment type="caution">
    <text evidence="1">The sequence shown here is derived from an EMBL/GenBank/DDBJ whole genome shotgun (WGS) entry which is preliminary data.</text>
</comment>
<gene>
    <name evidence="1" type="ORF">KP77_12630</name>
</gene>